<evidence type="ECO:0000256" key="1">
    <source>
        <dbReference type="ARBA" id="ARBA00004496"/>
    </source>
</evidence>
<reference evidence="10 11" key="1">
    <citation type="submission" date="2023-01" db="EMBL/GenBank/DDBJ databases">
        <title>Complete genome sequence of Muricauda aquimarina strain IFOP_LL357.</title>
        <authorList>
            <person name="Gajardo G."/>
            <person name="Ueki S."/>
            <person name="Maruyama F."/>
        </authorList>
    </citation>
    <scope>NUCLEOTIDE SEQUENCE [LARGE SCALE GENOMIC DNA]</scope>
    <source>
        <strain evidence="10 11">IFOP_LL357</strain>
    </source>
</reference>
<keyword evidence="2 8" id="KW-0963">Cytoplasm</keyword>
<dbReference type="Proteomes" id="UP001330184">
    <property type="component" value="Chromosome"/>
</dbReference>
<dbReference type="GO" id="GO:0005524">
    <property type="term" value="F:ATP binding"/>
    <property type="evidence" value="ECO:0007669"/>
    <property type="project" value="UniProtKB-UniRule"/>
</dbReference>
<dbReference type="InterPro" id="IPR012795">
    <property type="entry name" value="tRNA_Ile_lys_synt_N"/>
</dbReference>
<dbReference type="Pfam" id="PF01171">
    <property type="entry name" value="ATP_bind_3"/>
    <property type="match status" value="1"/>
</dbReference>
<dbReference type="GO" id="GO:0006400">
    <property type="term" value="P:tRNA modification"/>
    <property type="evidence" value="ECO:0007669"/>
    <property type="project" value="UniProtKB-UniRule"/>
</dbReference>
<dbReference type="SUPFAM" id="SSF56037">
    <property type="entry name" value="PheT/TilS domain"/>
    <property type="match status" value="1"/>
</dbReference>
<dbReference type="InterPro" id="IPR014729">
    <property type="entry name" value="Rossmann-like_a/b/a_fold"/>
</dbReference>
<dbReference type="GO" id="GO:0005737">
    <property type="term" value="C:cytoplasm"/>
    <property type="evidence" value="ECO:0007669"/>
    <property type="project" value="UniProtKB-SubCell"/>
</dbReference>
<name>A0AA48KMF9_9FLAO</name>
<dbReference type="PANTHER" id="PTHR43033">
    <property type="entry name" value="TRNA(ILE)-LYSIDINE SYNTHASE-RELATED"/>
    <property type="match status" value="1"/>
</dbReference>
<keyword evidence="5 8" id="KW-0547">Nucleotide-binding</keyword>
<dbReference type="EMBL" id="AP027268">
    <property type="protein sequence ID" value="BDW94202.1"/>
    <property type="molecule type" value="Genomic_DNA"/>
</dbReference>
<dbReference type="SUPFAM" id="SSF52402">
    <property type="entry name" value="Adenine nucleotide alpha hydrolases-like"/>
    <property type="match status" value="1"/>
</dbReference>
<dbReference type="Pfam" id="PF11734">
    <property type="entry name" value="TilS_C"/>
    <property type="match status" value="1"/>
</dbReference>
<evidence type="ECO:0000256" key="7">
    <source>
        <dbReference type="ARBA" id="ARBA00048539"/>
    </source>
</evidence>
<dbReference type="EC" id="6.3.4.19" evidence="8"/>
<keyword evidence="11" id="KW-1185">Reference proteome</keyword>
<evidence type="ECO:0000256" key="5">
    <source>
        <dbReference type="ARBA" id="ARBA00022741"/>
    </source>
</evidence>
<evidence type="ECO:0000313" key="10">
    <source>
        <dbReference type="EMBL" id="BDW94202.1"/>
    </source>
</evidence>
<protein>
    <recommendedName>
        <fullName evidence="8">tRNA(Ile)-lysidine synthase</fullName>
        <ecNumber evidence="8">6.3.4.19</ecNumber>
    </recommendedName>
    <alternativeName>
        <fullName evidence="8">tRNA(Ile)-2-lysyl-cytidine synthase</fullName>
    </alternativeName>
    <alternativeName>
        <fullName evidence="8">tRNA(Ile)-lysidine synthetase</fullName>
    </alternativeName>
</protein>
<keyword evidence="6 8" id="KW-0067">ATP-binding</keyword>
<dbReference type="HAMAP" id="MF_01161">
    <property type="entry name" value="tRNA_Ile_lys_synt"/>
    <property type="match status" value="1"/>
</dbReference>
<dbReference type="InterPro" id="IPR012796">
    <property type="entry name" value="Lysidine-tRNA-synth_C"/>
</dbReference>
<gene>
    <name evidence="8 10" type="primary">tilS</name>
    <name evidence="10" type="ORF">MACH07_30340</name>
</gene>
<evidence type="ECO:0000256" key="6">
    <source>
        <dbReference type="ARBA" id="ARBA00022840"/>
    </source>
</evidence>
<dbReference type="CDD" id="cd01992">
    <property type="entry name" value="TilS_N"/>
    <property type="match status" value="1"/>
</dbReference>
<dbReference type="InterPro" id="IPR012094">
    <property type="entry name" value="tRNA_Ile_lys_synt"/>
</dbReference>
<keyword evidence="4 8" id="KW-0819">tRNA processing</keyword>
<keyword evidence="3 8" id="KW-0436">Ligase</keyword>
<comment type="domain">
    <text evidence="8">The N-terminal region contains the highly conserved SGGXDS motif, predicted to be a P-loop motif involved in ATP binding.</text>
</comment>
<dbReference type="InterPro" id="IPR011063">
    <property type="entry name" value="TilS/TtcA_N"/>
</dbReference>
<dbReference type="GO" id="GO:0032267">
    <property type="term" value="F:tRNA(Ile)-lysidine synthase activity"/>
    <property type="evidence" value="ECO:0007669"/>
    <property type="project" value="UniProtKB-EC"/>
</dbReference>
<organism evidence="10 11">
    <name type="scientific">Flagellimonas marinaquae</name>
    <dbReference type="NCBI Taxonomy" id="254955"/>
    <lineage>
        <taxon>Bacteria</taxon>
        <taxon>Pseudomonadati</taxon>
        <taxon>Bacteroidota</taxon>
        <taxon>Flavobacteriia</taxon>
        <taxon>Flavobacteriales</taxon>
        <taxon>Flavobacteriaceae</taxon>
        <taxon>Flagellimonas</taxon>
    </lineage>
</organism>
<feature type="binding site" evidence="8">
    <location>
        <begin position="26"/>
        <end position="31"/>
    </location>
    <ligand>
        <name>ATP</name>
        <dbReference type="ChEBI" id="CHEBI:30616"/>
    </ligand>
</feature>
<feature type="domain" description="Lysidine-tRNA(Ile) synthetase C-terminal" evidence="9">
    <location>
        <begin position="359"/>
        <end position="431"/>
    </location>
</feature>
<evidence type="ECO:0000256" key="4">
    <source>
        <dbReference type="ARBA" id="ARBA00022694"/>
    </source>
</evidence>
<evidence type="ECO:0000313" key="11">
    <source>
        <dbReference type="Proteomes" id="UP001330184"/>
    </source>
</evidence>
<proteinExistence type="inferred from homology"/>
<dbReference type="NCBIfam" id="TIGR02433">
    <property type="entry name" value="lysidine_TilS_C"/>
    <property type="match status" value="1"/>
</dbReference>
<accession>A0AA48KMF9</accession>
<comment type="catalytic activity">
    <reaction evidence="7 8">
        <text>cytidine(34) in tRNA(Ile2) + L-lysine + ATP = lysidine(34) in tRNA(Ile2) + AMP + diphosphate + H(+)</text>
        <dbReference type="Rhea" id="RHEA:43744"/>
        <dbReference type="Rhea" id="RHEA-COMP:10625"/>
        <dbReference type="Rhea" id="RHEA-COMP:10670"/>
        <dbReference type="ChEBI" id="CHEBI:15378"/>
        <dbReference type="ChEBI" id="CHEBI:30616"/>
        <dbReference type="ChEBI" id="CHEBI:32551"/>
        <dbReference type="ChEBI" id="CHEBI:33019"/>
        <dbReference type="ChEBI" id="CHEBI:82748"/>
        <dbReference type="ChEBI" id="CHEBI:83665"/>
        <dbReference type="ChEBI" id="CHEBI:456215"/>
        <dbReference type="EC" id="6.3.4.19"/>
    </reaction>
</comment>
<dbReference type="NCBIfam" id="TIGR02432">
    <property type="entry name" value="lysidine_TilS_N"/>
    <property type="match status" value="1"/>
</dbReference>
<dbReference type="SMART" id="SM00977">
    <property type="entry name" value="TilS_C"/>
    <property type="match status" value="1"/>
</dbReference>
<evidence type="ECO:0000256" key="2">
    <source>
        <dbReference type="ARBA" id="ARBA00022490"/>
    </source>
</evidence>
<evidence type="ECO:0000259" key="9">
    <source>
        <dbReference type="SMART" id="SM00977"/>
    </source>
</evidence>
<evidence type="ECO:0000256" key="3">
    <source>
        <dbReference type="ARBA" id="ARBA00022598"/>
    </source>
</evidence>
<comment type="similarity">
    <text evidence="8">Belongs to the tRNA(Ile)-lysidine synthase family.</text>
</comment>
<comment type="subcellular location">
    <subcellularLocation>
        <location evidence="1 8">Cytoplasm</location>
    </subcellularLocation>
</comment>
<comment type="function">
    <text evidence="8">Ligates lysine onto the cytidine present at position 34 of the AUA codon-specific tRNA(Ile) that contains the anticodon CAU, in an ATP-dependent manner. Cytidine is converted to lysidine, thus changing the amino acid specificity of the tRNA from methionine to isoleucine.</text>
</comment>
<evidence type="ECO:0000256" key="8">
    <source>
        <dbReference type="HAMAP-Rule" id="MF_01161"/>
    </source>
</evidence>
<dbReference type="RefSeq" id="WP_338195385.1">
    <property type="nucleotide sequence ID" value="NZ_AP027268.1"/>
</dbReference>
<sequence length="435" mass="50163">MFLKFKEHIAKNLPSLKDNRLLLACSGGLDSMVLAHLCLGLGLDIELAHCNFKLRGAESNGDEDFVRNSGRQWGVQVHVKHFETEEYARNHGISIQMAARDLRYQWFTEILDNTSCGYVLTAHHADDSLETFLINLSRGTGLDGLSGIPEINGKVIRPLLPFSQKELLGYAKSENINWREDSSNASTKYLRNKIRHQIVPLLKELHPTFLQNFLRTQNNLGQSNGILKNSILELKDRVFQPWKGDIKIRIEDLRQLHPLDAHLYGLFNDFGFTEWDDVKGLLSAESGKQVFSRTHRMVKDRDCLILSKLQSNAGQSYYVHIADTRIDRPVKLLLEDVRCIDERAKNVVFLDKEKLNFPLVLRNWINGDYFYPFGMKGKKKVSKFFKDEKMDLVSKEKQWLLCSDNKIVWVVGKRADERFKVDDSTRKILKITQIT</sequence>
<dbReference type="Gene3D" id="3.40.50.620">
    <property type="entry name" value="HUPs"/>
    <property type="match status" value="1"/>
</dbReference>
<dbReference type="AlphaFoldDB" id="A0AA48KMF9"/>
<dbReference type="PANTHER" id="PTHR43033:SF1">
    <property type="entry name" value="TRNA(ILE)-LYSIDINE SYNTHASE-RELATED"/>
    <property type="match status" value="1"/>
</dbReference>